<sequence>MRVVKSRVACSLAQPRALAILGSLSCSTRAVVIPAVNHALQMILRAVRPLAVLPTSGLAAKGRVAFTATNSCAKRGRNRDSYATCLRLTTLHSGMQMPHAPSHMMV</sequence>
<evidence type="ECO:0008006" key="3">
    <source>
        <dbReference type="Google" id="ProtNLM"/>
    </source>
</evidence>
<evidence type="ECO:0000313" key="2">
    <source>
        <dbReference type="Proteomes" id="UP001492380"/>
    </source>
</evidence>
<reference evidence="1 2" key="1">
    <citation type="submission" date="2024-04" db="EMBL/GenBank/DDBJ databases">
        <title>Phyllosticta paracitricarpa is synonymous to the EU quarantine fungus P. citricarpa based on phylogenomic analyses.</title>
        <authorList>
            <consortium name="Lawrence Berkeley National Laboratory"/>
            <person name="Van Ingen-Buijs V.A."/>
            <person name="Van Westerhoven A.C."/>
            <person name="Haridas S."/>
            <person name="Skiadas P."/>
            <person name="Martin F."/>
            <person name="Groenewald J.Z."/>
            <person name="Crous P.W."/>
            <person name="Seidl M.F."/>
        </authorList>
    </citation>
    <scope>NUCLEOTIDE SEQUENCE [LARGE SCALE GENOMIC DNA]</scope>
    <source>
        <strain evidence="1 2">CBS 123374</strain>
    </source>
</reference>
<organism evidence="1 2">
    <name type="scientific">Phyllosticta capitalensis</name>
    <dbReference type="NCBI Taxonomy" id="121624"/>
    <lineage>
        <taxon>Eukaryota</taxon>
        <taxon>Fungi</taxon>
        <taxon>Dikarya</taxon>
        <taxon>Ascomycota</taxon>
        <taxon>Pezizomycotina</taxon>
        <taxon>Dothideomycetes</taxon>
        <taxon>Dothideomycetes incertae sedis</taxon>
        <taxon>Botryosphaeriales</taxon>
        <taxon>Phyllostictaceae</taxon>
        <taxon>Phyllosticta</taxon>
    </lineage>
</organism>
<gene>
    <name evidence="1" type="ORF">HDK90DRAFT_106126</name>
</gene>
<dbReference type="EMBL" id="JBBWRZ010000013">
    <property type="protein sequence ID" value="KAK8223869.1"/>
    <property type="molecule type" value="Genomic_DNA"/>
</dbReference>
<proteinExistence type="predicted"/>
<protein>
    <recommendedName>
        <fullName evidence="3">Secreted protein</fullName>
    </recommendedName>
</protein>
<accession>A0ABR1YAP1</accession>
<name>A0ABR1YAP1_9PEZI</name>
<comment type="caution">
    <text evidence="1">The sequence shown here is derived from an EMBL/GenBank/DDBJ whole genome shotgun (WGS) entry which is preliminary data.</text>
</comment>
<dbReference type="Proteomes" id="UP001492380">
    <property type="component" value="Unassembled WGS sequence"/>
</dbReference>
<keyword evidence="2" id="KW-1185">Reference proteome</keyword>
<evidence type="ECO:0000313" key="1">
    <source>
        <dbReference type="EMBL" id="KAK8223869.1"/>
    </source>
</evidence>